<evidence type="ECO:0000313" key="4">
    <source>
        <dbReference type="EMBL" id="KAL0423551.1"/>
    </source>
</evidence>
<feature type="compositionally biased region" description="Basic and acidic residues" evidence="1">
    <location>
        <begin position="376"/>
        <end position="386"/>
    </location>
</feature>
<dbReference type="AlphaFoldDB" id="A0AAW2V7I3"/>
<evidence type="ECO:0000256" key="1">
    <source>
        <dbReference type="SAM" id="MobiDB-lite"/>
    </source>
</evidence>
<dbReference type="Pfam" id="PF14223">
    <property type="entry name" value="Retrotran_gag_2"/>
    <property type="match status" value="1"/>
</dbReference>
<name>A0AAW2V7I3_SESRA</name>
<proteinExistence type="predicted"/>
<dbReference type="Pfam" id="PF07727">
    <property type="entry name" value="RVT_2"/>
    <property type="match status" value="1"/>
</dbReference>
<feature type="domain" description="Reverse transcriptase Ty1/copia-type" evidence="2">
    <location>
        <begin position="473"/>
        <end position="545"/>
    </location>
</feature>
<evidence type="ECO:0000259" key="2">
    <source>
        <dbReference type="Pfam" id="PF07727"/>
    </source>
</evidence>
<feature type="compositionally biased region" description="Acidic residues" evidence="1">
    <location>
        <begin position="391"/>
        <end position="402"/>
    </location>
</feature>
<reference evidence="4" key="1">
    <citation type="submission" date="2020-06" db="EMBL/GenBank/DDBJ databases">
        <authorList>
            <person name="Li T."/>
            <person name="Hu X."/>
            <person name="Zhang T."/>
            <person name="Song X."/>
            <person name="Zhang H."/>
            <person name="Dai N."/>
            <person name="Sheng W."/>
            <person name="Hou X."/>
            <person name="Wei L."/>
        </authorList>
    </citation>
    <scope>NUCLEOTIDE SEQUENCE</scope>
    <source>
        <strain evidence="4">G02</strain>
        <tissue evidence="4">Leaf</tissue>
    </source>
</reference>
<dbReference type="InterPro" id="IPR013103">
    <property type="entry name" value="RVT_2"/>
</dbReference>
<feature type="region of interest" description="Disordered" evidence="1">
    <location>
        <begin position="376"/>
        <end position="415"/>
    </location>
</feature>
<dbReference type="PANTHER" id="PTHR35317">
    <property type="entry name" value="OS04G0629600 PROTEIN"/>
    <property type="match status" value="1"/>
</dbReference>
<comment type="caution">
    <text evidence="4">The sequence shown here is derived from an EMBL/GenBank/DDBJ whole genome shotgun (WGS) entry which is preliminary data.</text>
</comment>
<dbReference type="PANTHER" id="PTHR35317:SF34">
    <property type="match status" value="1"/>
</dbReference>
<dbReference type="Pfam" id="PF22936">
    <property type="entry name" value="Pol_BBD"/>
    <property type="match status" value="1"/>
</dbReference>
<gene>
    <name evidence="4" type="ORF">Sradi_0889900</name>
</gene>
<feature type="domain" description="Retrovirus-related Pol polyprotein from transposon TNT 1-94-like beta-barrel" evidence="3">
    <location>
        <begin position="244"/>
        <end position="295"/>
    </location>
</feature>
<organism evidence="4">
    <name type="scientific">Sesamum radiatum</name>
    <name type="common">Black benniseed</name>
    <dbReference type="NCBI Taxonomy" id="300843"/>
    <lineage>
        <taxon>Eukaryota</taxon>
        <taxon>Viridiplantae</taxon>
        <taxon>Streptophyta</taxon>
        <taxon>Embryophyta</taxon>
        <taxon>Tracheophyta</taxon>
        <taxon>Spermatophyta</taxon>
        <taxon>Magnoliopsida</taxon>
        <taxon>eudicotyledons</taxon>
        <taxon>Gunneridae</taxon>
        <taxon>Pentapetalae</taxon>
        <taxon>asterids</taxon>
        <taxon>lamiids</taxon>
        <taxon>Lamiales</taxon>
        <taxon>Pedaliaceae</taxon>
        <taxon>Sesamum</taxon>
    </lineage>
</organism>
<dbReference type="EMBL" id="JACGWJ010000004">
    <property type="protein sequence ID" value="KAL0423551.1"/>
    <property type="molecule type" value="Genomic_DNA"/>
</dbReference>
<evidence type="ECO:0000259" key="3">
    <source>
        <dbReference type="Pfam" id="PF22936"/>
    </source>
</evidence>
<sequence>MAMESSFVQPFVLKFDGYNDHWAMLMENFLRSKEYWSGGNRNTYRNRRCCRDGITKEDIEDQKLKDLKENNNLFQALDCTVLETILNKETSKSIWDSMRKENLSTSVFARTLTIVNKMKANGESKGDGDMVARILRSMTQNFNYVVCAIEEAKDTSLLSIDELQSSLLVHEQHRGHYRGGFRGRGRGRGKQTFDKSTVEFFKCHKLVHFQWECSAKEVNYVESRGEMMLMAYVDVDAPIKPDTWFLDSGCSNHMCGNIDHFTYIDENFSDTLKLGDNTSMVVAGKGSVRLKVNDVHEKCKVYHPERGLFLEIKKSTNKMFIFSAVYQPLASICFGAITEDLVQLWHLNFKGLKTLQQKEMVNGLPQLMPPTKLYRETTLEQTRDRTTSNIDDAENYDSDSSVEEGSTSSGEARRRAPPVWMQEYVTGDGLSEGDDEAYFLMFATMDSIRFEDIVENEKWKHAMDVEMEAIKRNGTWELVDLPEGSKKGVKWIYKTKYDENGEVNKYKARLVVKGYAQEYGIYYNEVFAPVARMETIHLVLALAAKK</sequence>
<reference evidence="4" key="2">
    <citation type="journal article" date="2024" name="Plant">
        <title>Genomic evolution and insights into agronomic trait innovations of Sesamum species.</title>
        <authorList>
            <person name="Miao H."/>
            <person name="Wang L."/>
            <person name="Qu L."/>
            <person name="Liu H."/>
            <person name="Sun Y."/>
            <person name="Le M."/>
            <person name="Wang Q."/>
            <person name="Wei S."/>
            <person name="Zheng Y."/>
            <person name="Lin W."/>
            <person name="Duan Y."/>
            <person name="Cao H."/>
            <person name="Xiong S."/>
            <person name="Wang X."/>
            <person name="Wei L."/>
            <person name="Li C."/>
            <person name="Ma Q."/>
            <person name="Ju M."/>
            <person name="Zhao R."/>
            <person name="Li G."/>
            <person name="Mu C."/>
            <person name="Tian Q."/>
            <person name="Mei H."/>
            <person name="Zhang T."/>
            <person name="Gao T."/>
            <person name="Zhang H."/>
        </authorList>
    </citation>
    <scope>NUCLEOTIDE SEQUENCE</scope>
    <source>
        <strain evidence="4">G02</strain>
    </source>
</reference>
<accession>A0AAW2V7I3</accession>
<dbReference type="InterPro" id="IPR054722">
    <property type="entry name" value="PolX-like_BBD"/>
</dbReference>
<protein>
    <submittedName>
        <fullName evidence="4">Retrovirus-related Pol polyprotein from transposon RE1</fullName>
    </submittedName>
</protein>